<evidence type="ECO:0000313" key="7">
    <source>
        <dbReference type="EMBL" id="VFT90354.1"/>
    </source>
</evidence>
<sequence length="797" mass="87061">MRRWVMTWIGGAAVLMAVFLGMDGADGQSLPGWTPLSGESGYADRIFSNNRTASILLDLPSNYSAGWTLTTNCATLSRVVFSAGNPKGVDPARTPSQAYNFLCVRKGPRDPVYLAVNFSTTVFDTMVLNNLKDLQKIEFLEDLPANTTTIFMQNLGFAYTAVDLSINTQYGVAQTTYLDLTNNSLADISNTIFPSTLRTLVLNQNRITNLDNVTAPSLRQLFVNANWLTRPPSISLRSLERFELESNNLTSLAAANWSSMTALSHFSVANNSIATLPPLPPTLLTFFAHANALSTFNASSIPSTLQTLCLGGNPLTSIHATAAQFTHLTALATSSAAACANKSTTFLPPTPWSAARCPTAVQMLLGVYPVCIYVDNTALTTDHRLSAAAQVAIAAAGTALVATLAYFLWKRHRRANLRWFDEMDHPPRGGGVDPAKLTHDIRFDDAMLGYGIPATSLDRHQLVARGGFGVVHVATLRPTPGKISIVAAPTTVAMKRMLPEKAAQIQCIEDFMEEIRLSARLCHPNIVRFLGFSWTSLENLCVVTEYMDQGDLWSFVQRASLDWHVDPVFALPTTKTTTTTRFFRRSSLLKTEGHLDCLDSSVMLEPSSTAVSKFSILCDVVDGLTYLHGLSPPIIHRDLKARNVLLNADFVAKLTDFGVSRESCDATMTAEVGTVAWIAPEVLKGVYYSEKADVYSLGILLSELDTAQPPYSDLIDQLQDAAVARTRLAMLVVAGDVHPRFSPRCPQSLYDIAQLCLAYHPDERPRIQDVREWLQDIRRCATGGAMSSSAPSYLSPT</sequence>
<dbReference type="PROSITE" id="PS50011">
    <property type="entry name" value="PROTEIN_KINASE_DOM"/>
    <property type="match status" value="1"/>
</dbReference>
<keyword evidence="3" id="KW-0472">Membrane</keyword>
<feature type="signal peptide" evidence="4">
    <location>
        <begin position="1"/>
        <end position="27"/>
    </location>
</feature>
<dbReference type="InterPro" id="IPR001245">
    <property type="entry name" value="Ser-Thr/Tyr_kinase_cat_dom"/>
</dbReference>
<dbReference type="SMART" id="SM00220">
    <property type="entry name" value="S_TKc"/>
    <property type="match status" value="1"/>
</dbReference>
<dbReference type="AlphaFoldDB" id="A0A485KYN6"/>
<feature type="domain" description="Protein kinase" evidence="5">
    <location>
        <begin position="457"/>
        <end position="774"/>
    </location>
</feature>
<feature type="transmembrane region" description="Helical" evidence="3">
    <location>
        <begin position="387"/>
        <end position="409"/>
    </location>
</feature>
<dbReference type="PROSITE" id="PS51450">
    <property type="entry name" value="LRR"/>
    <property type="match status" value="1"/>
</dbReference>
<keyword evidence="8" id="KW-1185">Reference proteome</keyword>
<accession>A0A485KYN6</accession>
<keyword evidence="3" id="KW-1133">Transmembrane helix</keyword>
<dbReference type="InterPro" id="IPR011009">
    <property type="entry name" value="Kinase-like_dom_sf"/>
</dbReference>
<dbReference type="InterPro" id="IPR051681">
    <property type="entry name" value="Ser/Thr_Kinases-Pseudokinases"/>
</dbReference>
<evidence type="ECO:0000313" key="6">
    <source>
        <dbReference type="EMBL" id="KAF0695694.1"/>
    </source>
</evidence>
<dbReference type="PROSITE" id="PS00108">
    <property type="entry name" value="PROTEIN_KINASE_ST"/>
    <property type="match status" value="1"/>
</dbReference>
<dbReference type="PANTHER" id="PTHR44329">
    <property type="entry name" value="SERINE/THREONINE-PROTEIN KINASE TNNI3K-RELATED"/>
    <property type="match status" value="1"/>
</dbReference>
<name>A0A485KYN6_9STRA</name>
<dbReference type="Pfam" id="PF07714">
    <property type="entry name" value="PK_Tyr_Ser-Thr"/>
    <property type="match status" value="1"/>
</dbReference>
<evidence type="ECO:0000256" key="4">
    <source>
        <dbReference type="SAM" id="SignalP"/>
    </source>
</evidence>
<dbReference type="InterPro" id="IPR032675">
    <property type="entry name" value="LRR_dom_sf"/>
</dbReference>
<dbReference type="InterPro" id="IPR001611">
    <property type="entry name" value="Leu-rich_rpt"/>
</dbReference>
<gene>
    <name evidence="7" type="primary">Aste57867_13516</name>
    <name evidence="6" type="ORF">As57867_013466</name>
    <name evidence="7" type="ORF">ASTE57867_13516</name>
</gene>
<dbReference type="Proteomes" id="UP000332933">
    <property type="component" value="Unassembled WGS sequence"/>
</dbReference>
<dbReference type="InterPro" id="IPR008271">
    <property type="entry name" value="Ser/Thr_kinase_AS"/>
</dbReference>
<keyword evidence="4" id="KW-0732">Signal</keyword>
<proteinExistence type="predicted"/>
<evidence type="ECO:0000259" key="5">
    <source>
        <dbReference type="PROSITE" id="PS50011"/>
    </source>
</evidence>
<evidence type="ECO:0000256" key="2">
    <source>
        <dbReference type="ARBA" id="ARBA00022737"/>
    </source>
</evidence>
<evidence type="ECO:0000313" key="8">
    <source>
        <dbReference type="Proteomes" id="UP000332933"/>
    </source>
</evidence>
<evidence type="ECO:0000256" key="3">
    <source>
        <dbReference type="SAM" id="Phobius"/>
    </source>
</evidence>
<protein>
    <submittedName>
        <fullName evidence="7">Aste57867_13516 protein</fullName>
    </submittedName>
</protein>
<dbReference type="OrthoDB" id="70294at2759"/>
<dbReference type="InterPro" id="IPR000719">
    <property type="entry name" value="Prot_kinase_dom"/>
</dbReference>
<evidence type="ECO:0000256" key="1">
    <source>
        <dbReference type="ARBA" id="ARBA00022614"/>
    </source>
</evidence>
<reference evidence="7 8" key="1">
    <citation type="submission" date="2019-03" db="EMBL/GenBank/DDBJ databases">
        <authorList>
            <person name="Gaulin E."/>
            <person name="Dumas B."/>
        </authorList>
    </citation>
    <scope>NUCLEOTIDE SEQUENCE [LARGE SCALE GENOMIC DNA]</scope>
    <source>
        <strain evidence="7">CBS 568.67</strain>
    </source>
</reference>
<reference evidence="6" key="2">
    <citation type="submission" date="2019-06" db="EMBL/GenBank/DDBJ databases">
        <title>Genomics analysis of Aphanomyces spp. identifies a new class of oomycete effector associated with host adaptation.</title>
        <authorList>
            <person name="Gaulin E."/>
        </authorList>
    </citation>
    <scope>NUCLEOTIDE SEQUENCE</scope>
    <source>
        <strain evidence="6">CBS 578.67</strain>
    </source>
</reference>
<dbReference type="GO" id="GO:0005524">
    <property type="term" value="F:ATP binding"/>
    <property type="evidence" value="ECO:0007669"/>
    <property type="project" value="InterPro"/>
</dbReference>
<dbReference type="Gene3D" id="3.80.10.10">
    <property type="entry name" value="Ribonuclease Inhibitor"/>
    <property type="match status" value="1"/>
</dbReference>
<feature type="chain" id="PRO_5033437196" evidence="4">
    <location>
        <begin position="28"/>
        <end position="797"/>
    </location>
</feature>
<keyword evidence="3" id="KW-0812">Transmembrane</keyword>
<dbReference type="EMBL" id="CAADRA010005479">
    <property type="protein sequence ID" value="VFT90354.1"/>
    <property type="molecule type" value="Genomic_DNA"/>
</dbReference>
<dbReference type="Gene3D" id="1.10.510.10">
    <property type="entry name" value="Transferase(Phosphotransferase) domain 1"/>
    <property type="match status" value="2"/>
</dbReference>
<dbReference type="SUPFAM" id="SSF52058">
    <property type="entry name" value="L domain-like"/>
    <property type="match status" value="1"/>
</dbReference>
<dbReference type="PANTHER" id="PTHR44329:SF214">
    <property type="entry name" value="PROTEIN KINASE DOMAIN-CONTAINING PROTEIN"/>
    <property type="match status" value="1"/>
</dbReference>
<dbReference type="SUPFAM" id="SSF56112">
    <property type="entry name" value="Protein kinase-like (PK-like)"/>
    <property type="match status" value="1"/>
</dbReference>
<dbReference type="GO" id="GO:0004674">
    <property type="term" value="F:protein serine/threonine kinase activity"/>
    <property type="evidence" value="ECO:0007669"/>
    <property type="project" value="TreeGrafter"/>
</dbReference>
<keyword evidence="1" id="KW-0433">Leucine-rich repeat</keyword>
<dbReference type="EMBL" id="VJMH01005458">
    <property type="protein sequence ID" value="KAF0695694.1"/>
    <property type="molecule type" value="Genomic_DNA"/>
</dbReference>
<organism evidence="7 8">
    <name type="scientific">Aphanomyces stellatus</name>
    <dbReference type="NCBI Taxonomy" id="120398"/>
    <lineage>
        <taxon>Eukaryota</taxon>
        <taxon>Sar</taxon>
        <taxon>Stramenopiles</taxon>
        <taxon>Oomycota</taxon>
        <taxon>Saprolegniomycetes</taxon>
        <taxon>Saprolegniales</taxon>
        <taxon>Verrucalvaceae</taxon>
        <taxon>Aphanomyces</taxon>
    </lineage>
</organism>
<keyword evidence="2" id="KW-0677">Repeat</keyword>